<feature type="compositionally biased region" description="Polar residues" evidence="1">
    <location>
        <begin position="29"/>
        <end position="42"/>
    </location>
</feature>
<proteinExistence type="predicted"/>
<protein>
    <submittedName>
        <fullName evidence="2">Uncharacterized protein</fullName>
    </submittedName>
</protein>
<keyword evidence="3" id="KW-1185">Reference proteome</keyword>
<dbReference type="AlphaFoldDB" id="A0A9Q3C1J3"/>
<organism evidence="2 3">
    <name type="scientific">Austropuccinia psidii MF-1</name>
    <dbReference type="NCBI Taxonomy" id="1389203"/>
    <lineage>
        <taxon>Eukaryota</taxon>
        <taxon>Fungi</taxon>
        <taxon>Dikarya</taxon>
        <taxon>Basidiomycota</taxon>
        <taxon>Pucciniomycotina</taxon>
        <taxon>Pucciniomycetes</taxon>
        <taxon>Pucciniales</taxon>
        <taxon>Sphaerophragmiaceae</taxon>
        <taxon>Austropuccinia</taxon>
    </lineage>
</organism>
<dbReference type="Proteomes" id="UP000765509">
    <property type="component" value="Unassembled WGS sequence"/>
</dbReference>
<evidence type="ECO:0000256" key="1">
    <source>
        <dbReference type="SAM" id="MobiDB-lite"/>
    </source>
</evidence>
<dbReference type="EMBL" id="AVOT02003805">
    <property type="protein sequence ID" value="MBW0474621.1"/>
    <property type="molecule type" value="Genomic_DNA"/>
</dbReference>
<sequence>MSHSNREKSYSEGSDRHLHEPVQAVLHTLQRQIFGNSATNTPRSDELLEHPQNVPERGGHSEITQLMEYNIIKTSNKKMKEFHKKKEVSKEEVPLSSTSKLQASQPPQEGKKNKKRTEIKHIFPATGSQESKKMPWKLSSTLPEPEWNSRTKRSKE</sequence>
<feature type="compositionally biased region" description="Basic and acidic residues" evidence="1">
    <location>
        <begin position="1"/>
        <end position="20"/>
    </location>
</feature>
<gene>
    <name evidence="2" type="ORF">O181_014336</name>
</gene>
<reference evidence="2" key="1">
    <citation type="submission" date="2021-03" db="EMBL/GenBank/DDBJ databases">
        <title>Draft genome sequence of rust myrtle Austropuccinia psidii MF-1, a brazilian biotype.</title>
        <authorList>
            <person name="Quecine M.C."/>
            <person name="Pachon D.M.R."/>
            <person name="Bonatelli M.L."/>
            <person name="Correr F.H."/>
            <person name="Franceschini L.M."/>
            <person name="Leite T.F."/>
            <person name="Margarido G.R.A."/>
            <person name="Almeida C.A."/>
            <person name="Ferrarezi J.A."/>
            <person name="Labate C.A."/>
        </authorList>
    </citation>
    <scope>NUCLEOTIDE SEQUENCE</scope>
    <source>
        <strain evidence="2">MF-1</strain>
    </source>
</reference>
<evidence type="ECO:0000313" key="2">
    <source>
        <dbReference type="EMBL" id="MBW0474621.1"/>
    </source>
</evidence>
<accession>A0A9Q3C1J3</accession>
<evidence type="ECO:0000313" key="3">
    <source>
        <dbReference type="Proteomes" id="UP000765509"/>
    </source>
</evidence>
<feature type="region of interest" description="Disordered" evidence="1">
    <location>
        <begin position="82"/>
        <end position="156"/>
    </location>
</feature>
<name>A0A9Q3C1J3_9BASI</name>
<comment type="caution">
    <text evidence="2">The sequence shown here is derived from an EMBL/GenBank/DDBJ whole genome shotgun (WGS) entry which is preliminary data.</text>
</comment>
<feature type="compositionally biased region" description="Polar residues" evidence="1">
    <location>
        <begin position="95"/>
        <end position="107"/>
    </location>
</feature>
<feature type="region of interest" description="Disordered" evidence="1">
    <location>
        <begin position="1"/>
        <end position="62"/>
    </location>
</feature>